<comment type="similarity">
    <text evidence="3">Belongs to the etk/wzc family.</text>
</comment>
<feature type="domain" description="Tyrosine-protein kinase G-rich" evidence="19">
    <location>
        <begin position="374"/>
        <end position="446"/>
    </location>
</feature>
<evidence type="ECO:0000256" key="9">
    <source>
        <dbReference type="ARBA" id="ARBA00022741"/>
    </source>
</evidence>
<reference evidence="20" key="1">
    <citation type="submission" date="2021-03" db="EMBL/GenBank/DDBJ databases">
        <title>Description of Psychrosphaera ytuae sp. nov. isolated from deep sea sediment of South China Sea.</title>
        <authorList>
            <person name="Zhang J."/>
            <person name="Xu X.-D."/>
        </authorList>
    </citation>
    <scope>NUCLEOTIDE SEQUENCE</scope>
    <source>
        <strain evidence="20">MTZ26</strain>
    </source>
</reference>
<dbReference type="Proteomes" id="UP000682739">
    <property type="component" value="Chromosome"/>
</dbReference>
<dbReference type="AlphaFoldDB" id="A0A975DAD8"/>
<evidence type="ECO:0000256" key="4">
    <source>
        <dbReference type="ARBA" id="ARBA00011903"/>
    </source>
</evidence>
<feature type="domain" description="AAA" evidence="18">
    <location>
        <begin position="517"/>
        <end position="673"/>
    </location>
</feature>
<feature type="domain" description="Polysaccharide chain length determinant N-terminal" evidence="17">
    <location>
        <begin position="14"/>
        <end position="104"/>
    </location>
</feature>
<comment type="subcellular location">
    <subcellularLocation>
        <location evidence="1">Cell inner membrane</location>
        <topology evidence="1">Multi-pass membrane protein</topology>
    </subcellularLocation>
</comment>
<evidence type="ECO:0000256" key="10">
    <source>
        <dbReference type="ARBA" id="ARBA00022777"/>
    </source>
</evidence>
<dbReference type="Gene3D" id="3.40.50.300">
    <property type="entry name" value="P-loop containing nucleotide triphosphate hydrolases"/>
    <property type="match status" value="1"/>
</dbReference>
<dbReference type="InterPro" id="IPR005702">
    <property type="entry name" value="Wzc-like_C"/>
</dbReference>
<evidence type="ECO:0000256" key="7">
    <source>
        <dbReference type="ARBA" id="ARBA00022679"/>
    </source>
</evidence>
<evidence type="ECO:0000256" key="14">
    <source>
        <dbReference type="ARBA" id="ARBA00023137"/>
    </source>
</evidence>
<dbReference type="EC" id="2.7.10.2" evidence="4"/>
<feature type="transmembrane region" description="Helical" evidence="16">
    <location>
        <begin position="29"/>
        <end position="46"/>
    </location>
</feature>
<keyword evidence="8 16" id="KW-0812">Transmembrane</keyword>
<evidence type="ECO:0000256" key="12">
    <source>
        <dbReference type="ARBA" id="ARBA00022989"/>
    </source>
</evidence>
<evidence type="ECO:0000259" key="17">
    <source>
        <dbReference type="Pfam" id="PF02706"/>
    </source>
</evidence>
<evidence type="ECO:0000256" key="2">
    <source>
        <dbReference type="ARBA" id="ARBA00007316"/>
    </source>
</evidence>
<dbReference type="InterPro" id="IPR032807">
    <property type="entry name" value="GNVR"/>
</dbReference>
<dbReference type="PANTHER" id="PTHR32309">
    <property type="entry name" value="TYROSINE-PROTEIN KINASE"/>
    <property type="match status" value="1"/>
</dbReference>
<dbReference type="InterPro" id="IPR025669">
    <property type="entry name" value="AAA_dom"/>
</dbReference>
<dbReference type="SUPFAM" id="SSF52540">
    <property type="entry name" value="P-loop containing nucleoside triphosphate hydrolases"/>
    <property type="match status" value="1"/>
</dbReference>
<dbReference type="PANTHER" id="PTHR32309:SF13">
    <property type="entry name" value="FERRIC ENTEROBACTIN TRANSPORT PROTEIN FEPE"/>
    <property type="match status" value="1"/>
</dbReference>
<evidence type="ECO:0000313" key="21">
    <source>
        <dbReference type="Proteomes" id="UP000682739"/>
    </source>
</evidence>
<dbReference type="InterPro" id="IPR027417">
    <property type="entry name" value="P-loop_NTPase"/>
</dbReference>
<keyword evidence="10" id="KW-0418">Kinase</keyword>
<name>A0A975DAD8_9GAMM</name>
<keyword evidence="5" id="KW-1003">Cell membrane</keyword>
<evidence type="ECO:0000256" key="13">
    <source>
        <dbReference type="ARBA" id="ARBA00023136"/>
    </source>
</evidence>
<evidence type="ECO:0000256" key="8">
    <source>
        <dbReference type="ARBA" id="ARBA00022692"/>
    </source>
</evidence>
<evidence type="ECO:0000256" key="15">
    <source>
        <dbReference type="ARBA" id="ARBA00051245"/>
    </source>
</evidence>
<evidence type="ECO:0000256" key="6">
    <source>
        <dbReference type="ARBA" id="ARBA00022519"/>
    </source>
</evidence>
<evidence type="ECO:0000256" key="1">
    <source>
        <dbReference type="ARBA" id="ARBA00004429"/>
    </source>
</evidence>
<keyword evidence="21" id="KW-1185">Reference proteome</keyword>
<dbReference type="CDD" id="cd05387">
    <property type="entry name" value="BY-kinase"/>
    <property type="match status" value="1"/>
</dbReference>
<keyword evidence="12 16" id="KW-1133">Transmembrane helix</keyword>
<protein>
    <recommendedName>
        <fullName evidence="4">non-specific protein-tyrosine kinase</fullName>
        <ecNumber evidence="4">2.7.10.2</ecNumber>
    </recommendedName>
</protein>
<keyword evidence="14" id="KW-0829">Tyrosine-protein kinase</keyword>
<evidence type="ECO:0000313" key="20">
    <source>
        <dbReference type="EMBL" id="QTH63545.1"/>
    </source>
</evidence>
<sequence length="714" mass="80574">MEDHNRHVLHHDDAIDIGEMASIIWGRKWFIALFVLLSIAITYNYLQKVPDRYTASTMIMIKESKNSSDTLQNLMSGGLTSVENTETELELLKSRRFAGQIVDSLNLIHNVHYQMQSGYEPYVHSEQLLVKNRTFAIDKLTANIKVTKKAGTNLVKVSYESHSAAHSATVANEIAKTFIHFKEELMENKNQDKAFWLESKLSGVKENLLAAEKRISAHQNEHGFIDINSAIAVEESKLAKLTKEKYDKTRVVERQEALKEQIIKYKYSPEDLFSIPDVAASQALNRSKNKLQASIEAFNQVKLRYGPKHPAYQKAQLLFDDAKNEVTAELDNHIKLVDKKMQIERSNLLAIDKSMVEANRRLQDLGVIEFEYQKLRREFEANLELYENLMKRLKESEMMRDLANASNILVVEKAEIPSSPNSKKEILIYGLAMMGSGLLASLVILIEALLASKVIQFRKVAKGYNTKIIGVVPKIKIRKGRKRPLSSVDSSKHMNFLEAIRSTRTNILLDAKLSRQKVIAITSISPNDGKSSLSIQIARSFGELEKTILVDADLRFPSIGDALEINKNIPGLTNLISRQNKLSETINKSKENKFHVLTAGYQSKNPLLFLSQPRLKKIIETLKNNYKRVVVECPPVMSVSDAFVISKHVDSIYLVVDVEKTSKGELANALEEIAQANIKVGGLILNKVKKTEKYYGGAYSQYLRADFSHAPTSA</sequence>
<dbReference type="NCBIfam" id="TIGR01007">
    <property type="entry name" value="eps_fam"/>
    <property type="match status" value="1"/>
</dbReference>
<keyword evidence="13 16" id="KW-0472">Membrane</keyword>
<comment type="similarity">
    <text evidence="2">Belongs to the CpsD/CapB family.</text>
</comment>
<comment type="catalytic activity">
    <reaction evidence="15">
        <text>L-tyrosyl-[protein] + ATP = O-phospho-L-tyrosyl-[protein] + ADP + H(+)</text>
        <dbReference type="Rhea" id="RHEA:10596"/>
        <dbReference type="Rhea" id="RHEA-COMP:10136"/>
        <dbReference type="Rhea" id="RHEA-COMP:20101"/>
        <dbReference type="ChEBI" id="CHEBI:15378"/>
        <dbReference type="ChEBI" id="CHEBI:30616"/>
        <dbReference type="ChEBI" id="CHEBI:46858"/>
        <dbReference type="ChEBI" id="CHEBI:61978"/>
        <dbReference type="ChEBI" id="CHEBI:456216"/>
        <dbReference type="EC" id="2.7.10.2"/>
    </reaction>
</comment>
<dbReference type="Pfam" id="PF13807">
    <property type="entry name" value="GNVR"/>
    <property type="match status" value="1"/>
</dbReference>
<keyword evidence="9" id="KW-0547">Nucleotide-binding</keyword>
<evidence type="ECO:0000256" key="5">
    <source>
        <dbReference type="ARBA" id="ARBA00022475"/>
    </source>
</evidence>
<keyword evidence="7" id="KW-0808">Transferase</keyword>
<evidence type="ECO:0000259" key="18">
    <source>
        <dbReference type="Pfam" id="PF13614"/>
    </source>
</evidence>
<dbReference type="InterPro" id="IPR003856">
    <property type="entry name" value="LPS_length_determ_N"/>
</dbReference>
<keyword evidence="6" id="KW-0997">Cell inner membrane</keyword>
<dbReference type="EMBL" id="CP072110">
    <property type="protein sequence ID" value="QTH63545.1"/>
    <property type="molecule type" value="Genomic_DNA"/>
</dbReference>
<dbReference type="KEGG" id="psym:J1N51_12570"/>
<evidence type="ECO:0000256" key="3">
    <source>
        <dbReference type="ARBA" id="ARBA00008883"/>
    </source>
</evidence>
<keyword evidence="11" id="KW-0067">ATP-binding</keyword>
<evidence type="ECO:0000259" key="19">
    <source>
        <dbReference type="Pfam" id="PF13807"/>
    </source>
</evidence>
<dbReference type="InterPro" id="IPR050445">
    <property type="entry name" value="Bact_polysacc_biosynth/exp"/>
</dbReference>
<organism evidence="20 21">
    <name type="scientific">Psychrosphaera ytuae</name>
    <dbReference type="NCBI Taxonomy" id="2820710"/>
    <lineage>
        <taxon>Bacteria</taxon>
        <taxon>Pseudomonadati</taxon>
        <taxon>Pseudomonadota</taxon>
        <taxon>Gammaproteobacteria</taxon>
        <taxon>Alteromonadales</taxon>
        <taxon>Pseudoalteromonadaceae</taxon>
        <taxon>Psychrosphaera</taxon>
    </lineage>
</organism>
<evidence type="ECO:0000256" key="11">
    <source>
        <dbReference type="ARBA" id="ARBA00022840"/>
    </source>
</evidence>
<feature type="transmembrane region" description="Helical" evidence="16">
    <location>
        <begin position="426"/>
        <end position="450"/>
    </location>
</feature>
<dbReference type="GO" id="GO:0004715">
    <property type="term" value="F:non-membrane spanning protein tyrosine kinase activity"/>
    <property type="evidence" value="ECO:0007669"/>
    <property type="project" value="UniProtKB-EC"/>
</dbReference>
<dbReference type="GO" id="GO:0005524">
    <property type="term" value="F:ATP binding"/>
    <property type="evidence" value="ECO:0007669"/>
    <property type="project" value="UniProtKB-KW"/>
</dbReference>
<dbReference type="Pfam" id="PF02706">
    <property type="entry name" value="Wzz"/>
    <property type="match status" value="1"/>
</dbReference>
<proteinExistence type="inferred from homology"/>
<dbReference type="Pfam" id="PF13614">
    <property type="entry name" value="AAA_31"/>
    <property type="match status" value="1"/>
</dbReference>
<dbReference type="GO" id="GO:0005886">
    <property type="term" value="C:plasma membrane"/>
    <property type="evidence" value="ECO:0007669"/>
    <property type="project" value="UniProtKB-SubCell"/>
</dbReference>
<evidence type="ECO:0000256" key="16">
    <source>
        <dbReference type="SAM" id="Phobius"/>
    </source>
</evidence>
<accession>A0A975DAD8</accession>
<dbReference type="RefSeq" id="WP_208831601.1">
    <property type="nucleotide sequence ID" value="NZ_CP072110.1"/>
</dbReference>
<gene>
    <name evidence="20" type="ORF">J1N51_12570</name>
</gene>